<proteinExistence type="predicted"/>
<keyword evidence="1" id="KW-1133">Transmembrane helix</keyword>
<feature type="transmembrane region" description="Helical" evidence="1">
    <location>
        <begin position="6"/>
        <end position="26"/>
    </location>
</feature>
<reference evidence="2 3" key="1">
    <citation type="journal article" date="2003" name="Int. J. Syst. Evol. Microbiol.">
        <title>Bacillus nealsonii sp. nov., isolated from a spacecraft-assembly facility, whose spores are gamma-radiation resistant.</title>
        <authorList>
            <person name="Venkateswaran K."/>
            <person name="Kempf M."/>
            <person name="Chen F."/>
            <person name="Satomi M."/>
            <person name="Nicholson W."/>
            <person name="Kern R."/>
        </authorList>
    </citation>
    <scope>NUCLEOTIDE SEQUENCE [LARGE SCALE GENOMIC DNA]</scope>
    <source>
        <strain evidence="2 3">FO-92</strain>
    </source>
</reference>
<protein>
    <submittedName>
        <fullName evidence="2">Uncharacterized protein</fullName>
    </submittedName>
</protein>
<evidence type="ECO:0000256" key="1">
    <source>
        <dbReference type="SAM" id="Phobius"/>
    </source>
</evidence>
<dbReference type="EMBL" id="PISE01000030">
    <property type="protein sequence ID" value="PKG23022.1"/>
    <property type="molecule type" value="Genomic_DNA"/>
</dbReference>
<keyword evidence="1" id="KW-0812">Transmembrane</keyword>
<gene>
    <name evidence="2" type="ORF">CWS01_13845</name>
</gene>
<keyword evidence="3" id="KW-1185">Reference proteome</keyword>
<dbReference type="Proteomes" id="UP000233375">
    <property type="component" value="Unassembled WGS sequence"/>
</dbReference>
<comment type="caution">
    <text evidence="2">The sequence shown here is derived from an EMBL/GenBank/DDBJ whole genome shotgun (WGS) entry which is preliminary data.</text>
</comment>
<dbReference type="AlphaFoldDB" id="A0A2N0Z0I1"/>
<keyword evidence="1" id="KW-0472">Membrane</keyword>
<sequence length="366" mass="42765">MKPYIYTSIIIFCLIGVTVFAVNVNVSQKHPATKVAEDMVDKKAISWMQENALYELNMKNGNKEYEAYLVSENQKKYSLQQENIYGKKDDQLVEGDYSFYVLDDKSEYAYKQTVAMQHMTFNTSKKNKSTFYVNKHTVAVIYQQRNEDVIDAYMYSIKKGKVVLLSDEALQLYDRKIKNVQQNYLQTISKKDKETYEVKTWILDAEKMRLNELDATIVKDKKVVSDWLDTEEYYYPYKNVQDISNMVSKAEQGMLIGSQYPIGTNIDVIKKSNPNYLKEEKQKDTVTVEYPEVTYYYNEKEKQVTAISIPGIRLKTTLQELEAKFGEPKSYIKNKEITAVYEAGKYELHFVITDSQEIESIQLIKR</sequence>
<evidence type="ECO:0000313" key="2">
    <source>
        <dbReference type="EMBL" id="PKG23022.1"/>
    </source>
</evidence>
<dbReference type="RefSeq" id="WP_101177791.1">
    <property type="nucleotide sequence ID" value="NZ_PISE01000030.1"/>
</dbReference>
<organism evidence="2 3">
    <name type="scientific">Niallia nealsonii</name>
    <dbReference type="NCBI Taxonomy" id="115979"/>
    <lineage>
        <taxon>Bacteria</taxon>
        <taxon>Bacillati</taxon>
        <taxon>Bacillota</taxon>
        <taxon>Bacilli</taxon>
        <taxon>Bacillales</taxon>
        <taxon>Bacillaceae</taxon>
        <taxon>Niallia</taxon>
    </lineage>
</organism>
<dbReference type="OrthoDB" id="2817982at2"/>
<evidence type="ECO:0000313" key="3">
    <source>
        <dbReference type="Proteomes" id="UP000233375"/>
    </source>
</evidence>
<name>A0A2N0Z0I1_9BACI</name>
<accession>A0A2N0Z0I1</accession>